<evidence type="ECO:0000313" key="2">
    <source>
        <dbReference type="EMBL" id="MCG2589643.1"/>
    </source>
</evidence>
<organism evidence="2 3">
    <name type="scientific">Rhodohalobacter sulfatireducens</name>
    <dbReference type="NCBI Taxonomy" id="2911366"/>
    <lineage>
        <taxon>Bacteria</taxon>
        <taxon>Pseudomonadati</taxon>
        <taxon>Balneolota</taxon>
        <taxon>Balneolia</taxon>
        <taxon>Balneolales</taxon>
        <taxon>Balneolaceae</taxon>
        <taxon>Rhodohalobacter</taxon>
    </lineage>
</organism>
<dbReference type="RefSeq" id="WP_237855003.1">
    <property type="nucleotide sequence ID" value="NZ_JAKLWS010000019.1"/>
</dbReference>
<evidence type="ECO:0000313" key="3">
    <source>
        <dbReference type="Proteomes" id="UP001165366"/>
    </source>
</evidence>
<evidence type="ECO:0000256" key="1">
    <source>
        <dbReference type="SAM" id="SignalP"/>
    </source>
</evidence>
<dbReference type="EMBL" id="JAKLWS010000019">
    <property type="protein sequence ID" value="MCG2589643.1"/>
    <property type="molecule type" value="Genomic_DNA"/>
</dbReference>
<dbReference type="Proteomes" id="UP001165366">
    <property type="component" value="Unassembled WGS sequence"/>
</dbReference>
<feature type="chain" id="PRO_5046428145" description="Outer membrane protein beta-barrel domain-containing protein" evidence="1">
    <location>
        <begin position="24"/>
        <end position="156"/>
    </location>
</feature>
<comment type="caution">
    <text evidence="2">The sequence shown here is derived from an EMBL/GenBank/DDBJ whole genome shotgun (WGS) entry which is preliminary data.</text>
</comment>
<accession>A0ABS9KFM5</accession>
<gene>
    <name evidence="2" type="ORF">L6773_13775</name>
</gene>
<keyword evidence="1" id="KW-0732">Signal</keyword>
<name>A0ABS9KFM5_9BACT</name>
<sequence length="156" mass="17061">MKKIVILSIAIIYSLILLNSAQAQERTFGIGGIIGDPDGISVKAWISESTAIAGAISVDLGENYSWLSVHADFLKQNTVVTWEEALLQTHYGGGVRIVSGDFQDYIALRAPVGIDVNAIDAPVEVFMEVVPTIDVDPEFYFYFSGAMGFRYFFGNN</sequence>
<reference evidence="2" key="1">
    <citation type="submission" date="2022-01" db="EMBL/GenBank/DDBJ databases">
        <authorList>
            <person name="Wang Y."/>
        </authorList>
    </citation>
    <scope>NUCLEOTIDE SEQUENCE</scope>
    <source>
        <strain evidence="2">WB101</strain>
    </source>
</reference>
<keyword evidence="3" id="KW-1185">Reference proteome</keyword>
<reference evidence="2" key="2">
    <citation type="submission" date="2024-05" db="EMBL/GenBank/DDBJ databases">
        <title>Rhodohalobacter halophilus gen. nov., sp. nov., a moderately halophilic member of the family Balneolaceae.</title>
        <authorList>
            <person name="Xia J."/>
        </authorList>
    </citation>
    <scope>NUCLEOTIDE SEQUENCE</scope>
    <source>
        <strain evidence="2">WB101</strain>
    </source>
</reference>
<evidence type="ECO:0008006" key="4">
    <source>
        <dbReference type="Google" id="ProtNLM"/>
    </source>
</evidence>
<proteinExistence type="predicted"/>
<protein>
    <recommendedName>
        <fullName evidence="4">Outer membrane protein beta-barrel domain-containing protein</fullName>
    </recommendedName>
</protein>
<feature type="signal peptide" evidence="1">
    <location>
        <begin position="1"/>
        <end position="23"/>
    </location>
</feature>